<accession>A0A098M2M9</accession>
<protein>
    <submittedName>
        <fullName evidence="1">Uncharacterized protein</fullName>
    </submittedName>
</protein>
<evidence type="ECO:0000313" key="2">
    <source>
        <dbReference type="Proteomes" id="UP000029734"/>
    </source>
</evidence>
<name>A0A098M2M9_9BACL</name>
<dbReference type="RefSeq" id="WP_036654724.1">
    <property type="nucleotide sequence ID" value="NZ_JQCR01000003.1"/>
</dbReference>
<comment type="caution">
    <text evidence="1">The sequence shown here is derived from an EMBL/GenBank/DDBJ whole genome shotgun (WGS) entry which is preliminary data.</text>
</comment>
<keyword evidence="2" id="KW-1185">Reference proteome</keyword>
<proteinExistence type="predicted"/>
<reference evidence="1 2" key="1">
    <citation type="submission" date="2014-08" db="EMBL/GenBank/DDBJ databases">
        <authorList>
            <person name="den Bakker H.C."/>
        </authorList>
    </citation>
    <scope>NUCLEOTIDE SEQUENCE [LARGE SCALE GENOMIC DNA]</scope>
    <source>
        <strain evidence="1 2">DSM 18334</strain>
    </source>
</reference>
<dbReference type="EMBL" id="JQCR01000003">
    <property type="protein sequence ID" value="KGE16645.1"/>
    <property type="molecule type" value="Genomic_DNA"/>
</dbReference>
<dbReference type="Proteomes" id="UP000029734">
    <property type="component" value="Unassembled WGS sequence"/>
</dbReference>
<dbReference type="STRING" id="268407.PWYN_18235"/>
<evidence type="ECO:0000313" key="1">
    <source>
        <dbReference type="EMBL" id="KGE16645.1"/>
    </source>
</evidence>
<dbReference type="AlphaFoldDB" id="A0A098M2M9"/>
<reference evidence="1 2" key="2">
    <citation type="submission" date="2014-10" db="EMBL/GenBank/DDBJ databases">
        <title>Comparative genomics of the Paenibacillus odorifer group.</title>
        <authorList>
            <person name="Tsai Y.-C."/>
            <person name="Martin N."/>
            <person name="Korlach J."/>
            <person name="Wiedmann M."/>
        </authorList>
    </citation>
    <scope>NUCLEOTIDE SEQUENCE [LARGE SCALE GENOMIC DNA]</scope>
    <source>
        <strain evidence="1 2">DSM 18334</strain>
    </source>
</reference>
<sequence length="62" mass="6813">MKKAVINVTVNCVPHTKPQRLIDVLARLILKEVLHQEAEATRITEVIPAVSAAQKENGESNP</sequence>
<gene>
    <name evidence="1" type="ORF">PWYN_18235</name>
</gene>
<dbReference type="OrthoDB" id="9948469at2"/>
<organism evidence="1 2">
    <name type="scientific">Paenibacillus wynnii</name>
    <dbReference type="NCBI Taxonomy" id="268407"/>
    <lineage>
        <taxon>Bacteria</taxon>
        <taxon>Bacillati</taxon>
        <taxon>Bacillota</taxon>
        <taxon>Bacilli</taxon>
        <taxon>Bacillales</taxon>
        <taxon>Paenibacillaceae</taxon>
        <taxon>Paenibacillus</taxon>
    </lineage>
</organism>